<dbReference type="PANTHER" id="PTHR24346">
    <property type="entry name" value="MAP/MICROTUBULE AFFINITY-REGULATING KINASE"/>
    <property type="match status" value="1"/>
</dbReference>
<dbReference type="PROSITE" id="PS00107">
    <property type="entry name" value="PROTEIN_KINASE_ATP"/>
    <property type="match status" value="1"/>
</dbReference>
<feature type="region of interest" description="Disordered" evidence="12">
    <location>
        <begin position="328"/>
        <end position="349"/>
    </location>
</feature>
<evidence type="ECO:0000313" key="15">
    <source>
        <dbReference type="Proteomes" id="UP000515126"/>
    </source>
</evidence>
<feature type="compositionally biased region" description="Pro residues" evidence="12">
    <location>
        <begin position="335"/>
        <end position="344"/>
    </location>
</feature>
<dbReference type="GO" id="GO:0005737">
    <property type="term" value="C:cytoplasm"/>
    <property type="evidence" value="ECO:0007669"/>
    <property type="project" value="TreeGrafter"/>
</dbReference>
<dbReference type="InterPro" id="IPR015940">
    <property type="entry name" value="UBA"/>
</dbReference>
<feature type="domain" description="Protein kinase" evidence="13">
    <location>
        <begin position="14"/>
        <end position="262"/>
    </location>
</feature>
<dbReference type="FunFam" id="3.30.200.20:FF:000042">
    <property type="entry name" value="Aurora kinase A"/>
    <property type="match status" value="1"/>
</dbReference>
<comment type="catalytic activity">
    <reaction evidence="10">
        <text>L-seryl-[protein] + ATP = O-phospho-L-seryl-[protein] + ADP + H(+)</text>
        <dbReference type="Rhea" id="RHEA:17989"/>
        <dbReference type="Rhea" id="RHEA-COMP:9863"/>
        <dbReference type="Rhea" id="RHEA-COMP:11604"/>
        <dbReference type="ChEBI" id="CHEBI:15378"/>
        <dbReference type="ChEBI" id="CHEBI:29999"/>
        <dbReference type="ChEBI" id="CHEBI:30616"/>
        <dbReference type="ChEBI" id="CHEBI:83421"/>
        <dbReference type="ChEBI" id="CHEBI:456216"/>
        <dbReference type="EC" id="2.7.11.1"/>
    </reaction>
</comment>
<dbReference type="GO" id="GO:0035556">
    <property type="term" value="P:intracellular signal transduction"/>
    <property type="evidence" value="ECO:0007669"/>
    <property type="project" value="TreeGrafter"/>
</dbReference>
<dbReference type="PROSITE" id="PS50030">
    <property type="entry name" value="UBA"/>
    <property type="match status" value="1"/>
</dbReference>
<evidence type="ECO:0000256" key="5">
    <source>
        <dbReference type="ARBA" id="ARBA00022777"/>
    </source>
</evidence>
<evidence type="ECO:0000259" key="14">
    <source>
        <dbReference type="PROSITE" id="PS50030"/>
    </source>
</evidence>
<evidence type="ECO:0000256" key="1">
    <source>
        <dbReference type="ARBA" id="ARBA00012513"/>
    </source>
</evidence>
<dbReference type="FunFam" id="1.10.510.10:FF:000002">
    <property type="entry name" value="Non-specific serine/threonine protein kinase"/>
    <property type="match status" value="1"/>
</dbReference>
<dbReference type="InterPro" id="IPR011009">
    <property type="entry name" value="Kinase-like_dom_sf"/>
</dbReference>
<dbReference type="KEGG" id="mcal:110300649"/>
<dbReference type="Proteomes" id="UP000515126">
    <property type="component" value="Chromosome 1"/>
</dbReference>
<dbReference type="CDD" id="cd14337">
    <property type="entry name" value="UBA_MARK_Par1"/>
    <property type="match status" value="1"/>
</dbReference>
<evidence type="ECO:0000256" key="8">
    <source>
        <dbReference type="ARBA" id="ARBA00038181"/>
    </source>
</evidence>
<evidence type="ECO:0000256" key="7">
    <source>
        <dbReference type="ARBA" id="ARBA00037391"/>
    </source>
</evidence>
<reference evidence="16" key="1">
    <citation type="submission" date="2025-08" db="UniProtKB">
        <authorList>
            <consortium name="RefSeq"/>
        </authorList>
    </citation>
    <scope>IDENTIFICATION</scope>
</reference>
<dbReference type="SMART" id="SM00220">
    <property type="entry name" value="S_TKc"/>
    <property type="match status" value="1"/>
</dbReference>
<dbReference type="InterPro" id="IPR017441">
    <property type="entry name" value="Protein_kinase_ATP_BS"/>
</dbReference>
<dbReference type="PANTHER" id="PTHR24346:SF56">
    <property type="entry name" value="SERINE_THREONINE-PROTEIN KINASE MARK2"/>
    <property type="match status" value="1"/>
</dbReference>
<dbReference type="GeneID" id="110300649"/>
<dbReference type="SMART" id="SM00165">
    <property type="entry name" value="UBA"/>
    <property type="match status" value="1"/>
</dbReference>
<keyword evidence="6 11" id="KW-0067">ATP-binding</keyword>
<dbReference type="Pfam" id="PF00069">
    <property type="entry name" value="Pkinase"/>
    <property type="match status" value="1"/>
</dbReference>
<sequence>MASNSKKKDVGSQYEVLFTLGHGSFGTVKLACHLKTKALVAIKMVELSKKNIRGIRAEITTLEKLQHPNIICLFQVLVTSKHINIVTEYIPGGNLFDIIKEDGPMHEEEASRIFGQVVSALKYCHNQDIVHQDIKAQNILRDEDGNVKIIDFGLAIRCRSGRLLKRQCGTKSCFAPELVLQEPYDGKKADVWSLGVLLYFITTGYYPFRGSTMKEMEEKIATGTYDIPTHISGQLENLIHQILTVPPEMRPSIEDIEKHPWVKKTEVNNPTVTDPDYNIIEMLCGMGFDANEILESLQRKKYNESMGAYLILKAQVDKGLEHTSTISAKPVDRCPTPPPSPPAHPSISSRLLKRRASEPNFSLLHIQPSGEHRPVSLALSGHKVARSVSMPPISLHYPEKKTNSSSFALHSGAVAAPSVGNSILEDELPVPPDQECDMGACFGSTYTKQCDMKTPSPPQKMSRFKRMCKRIRACLSQLCCIPRAPNTKKKHTSSNKIAP</sequence>
<evidence type="ECO:0000256" key="9">
    <source>
        <dbReference type="ARBA" id="ARBA00047899"/>
    </source>
</evidence>
<feature type="binding site" evidence="11">
    <location>
        <position position="43"/>
    </location>
    <ligand>
        <name>ATP</name>
        <dbReference type="ChEBI" id="CHEBI:30616"/>
    </ligand>
</feature>
<dbReference type="Gene3D" id="1.10.8.10">
    <property type="entry name" value="DNA helicase RuvA subunit, C-terminal domain"/>
    <property type="match status" value="1"/>
</dbReference>
<evidence type="ECO:0000256" key="3">
    <source>
        <dbReference type="ARBA" id="ARBA00022679"/>
    </source>
</evidence>
<comment type="similarity">
    <text evidence="8">Belongs to the protein kinase superfamily. CAMK Ser/Thr protein kinase family. Smok subfamily.</text>
</comment>
<keyword evidence="3" id="KW-0808">Transferase</keyword>
<evidence type="ECO:0000259" key="13">
    <source>
        <dbReference type="PROSITE" id="PS50011"/>
    </source>
</evidence>
<dbReference type="GO" id="GO:0005524">
    <property type="term" value="F:ATP binding"/>
    <property type="evidence" value="ECO:0007669"/>
    <property type="project" value="UniProtKB-UniRule"/>
</dbReference>
<evidence type="ECO:0000256" key="10">
    <source>
        <dbReference type="ARBA" id="ARBA00048679"/>
    </source>
</evidence>
<dbReference type="Gene3D" id="3.30.200.20">
    <property type="entry name" value="Phosphorylase Kinase, domain 1"/>
    <property type="match status" value="1"/>
</dbReference>
<comment type="catalytic activity">
    <reaction evidence="9">
        <text>L-threonyl-[protein] + ATP = O-phospho-L-threonyl-[protein] + ADP + H(+)</text>
        <dbReference type="Rhea" id="RHEA:46608"/>
        <dbReference type="Rhea" id="RHEA-COMP:11060"/>
        <dbReference type="Rhea" id="RHEA-COMP:11605"/>
        <dbReference type="ChEBI" id="CHEBI:15378"/>
        <dbReference type="ChEBI" id="CHEBI:30013"/>
        <dbReference type="ChEBI" id="CHEBI:30616"/>
        <dbReference type="ChEBI" id="CHEBI:61977"/>
        <dbReference type="ChEBI" id="CHEBI:456216"/>
        <dbReference type="EC" id="2.7.11.1"/>
    </reaction>
</comment>
<dbReference type="FunFam" id="1.10.8.10:FF:000005">
    <property type="entry name" value="Non-specific serine/threonine protein kinase"/>
    <property type="match status" value="1"/>
</dbReference>
<name>A0A6P5Q3H2_MUSCR</name>
<evidence type="ECO:0000256" key="6">
    <source>
        <dbReference type="ARBA" id="ARBA00022840"/>
    </source>
</evidence>
<dbReference type="InterPro" id="IPR000719">
    <property type="entry name" value="Prot_kinase_dom"/>
</dbReference>
<protein>
    <recommendedName>
        <fullName evidence="1">non-specific serine/threonine protein kinase</fullName>
        <ecNumber evidence="1">2.7.11.1</ecNumber>
    </recommendedName>
</protein>
<keyword evidence="15" id="KW-1185">Reference proteome</keyword>
<evidence type="ECO:0000313" key="16">
    <source>
        <dbReference type="RefSeq" id="XP_021026566.1"/>
    </source>
</evidence>
<organism evidence="15 16">
    <name type="scientific">Mus caroli</name>
    <name type="common">Ryukyu mouse</name>
    <name type="synonym">Ricefield mouse</name>
    <dbReference type="NCBI Taxonomy" id="10089"/>
    <lineage>
        <taxon>Eukaryota</taxon>
        <taxon>Metazoa</taxon>
        <taxon>Chordata</taxon>
        <taxon>Craniata</taxon>
        <taxon>Vertebrata</taxon>
        <taxon>Euteleostomi</taxon>
        <taxon>Mammalia</taxon>
        <taxon>Eutheria</taxon>
        <taxon>Euarchontoglires</taxon>
        <taxon>Glires</taxon>
        <taxon>Rodentia</taxon>
        <taxon>Myomorpha</taxon>
        <taxon>Muroidea</taxon>
        <taxon>Muridae</taxon>
        <taxon>Murinae</taxon>
        <taxon>Mus</taxon>
        <taxon>Mus</taxon>
    </lineage>
</organism>
<dbReference type="EC" id="2.7.11.1" evidence="1"/>
<dbReference type="CDD" id="cd14003">
    <property type="entry name" value="STKc_AMPK-like"/>
    <property type="match status" value="1"/>
</dbReference>
<evidence type="ECO:0000256" key="4">
    <source>
        <dbReference type="ARBA" id="ARBA00022741"/>
    </source>
</evidence>
<feature type="domain" description="UBA" evidence="14">
    <location>
        <begin position="274"/>
        <end position="314"/>
    </location>
</feature>
<keyword evidence="2" id="KW-0723">Serine/threonine-protein kinase</keyword>
<gene>
    <name evidence="16" type="primary">LOC110300649</name>
</gene>
<dbReference type="GO" id="GO:0050321">
    <property type="term" value="F:tau-protein kinase activity"/>
    <property type="evidence" value="ECO:0007669"/>
    <property type="project" value="TreeGrafter"/>
</dbReference>
<keyword evidence="5 16" id="KW-0418">Kinase</keyword>
<dbReference type="PROSITE" id="PS50011">
    <property type="entry name" value="PROTEIN_KINASE_DOM"/>
    <property type="match status" value="1"/>
</dbReference>
<evidence type="ECO:0000256" key="2">
    <source>
        <dbReference type="ARBA" id="ARBA00022527"/>
    </source>
</evidence>
<proteinExistence type="inferred from homology"/>
<accession>A0A6P5Q3H2</accession>
<comment type="function">
    <text evidence="7">May play a role in sperm motility, especially in the regulation of flagellar function.</text>
</comment>
<evidence type="ECO:0000256" key="12">
    <source>
        <dbReference type="SAM" id="MobiDB-lite"/>
    </source>
</evidence>
<dbReference type="RefSeq" id="XP_021026566.1">
    <property type="nucleotide sequence ID" value="XM_021170907.1"/>
</dbReference>
<dbReference type="AlphaFoldDB" id="A0A6P5Q3H2"/>
<evidence type="ECO:0000256" key="11">
    <source>
        <dbReference type="PROSITE-ProRule" id="PRU10141"/>
    </source>
</evidence>
<dbReference type="GO" id="GO:0000226">
    <property type="term" value="P:microtubule cytoskeleton organization"/>
    <property type="evidence" value="ECO:0007669"/>
    <property type="project" value="TreeGrafter"/>
</dbReference>
<dbReference type="SUPFAM" id="SSF56112">
    <property type="entry name" value="Protein kinase-like (PK-like)"/>
    <property type="match status" value="1"/>
</dbReference>
<keyword evidence="4 11" id="KW-0547">Nucleotide-binding</keyword>
<dbReference type="Gene3D" id="1.10.510.10">
    <property type="entry name" value="Transferase(Phosphotransferase) domain 1"/>
    <property type="match status" value="1"/>
</dbReference>